<evidence type="ECO:0000256" key="4">
    <source>
        <dbReference type="ARBA" id="ARBA00022980"/>
    </source>
</evidence>
<dbReference type="OrthoDB" id="9793353at2"/>
<proteinExistence type="inferred from homology"/>
<dbReference type="Proteomes" id="UP000321638">
    <property type="component" value="Unassembled WGS sequence"/>
</dbReference>
<comment type="caution">
    <text evidence="7">The sequence shown here is derived from an EMBL/GenBank/DDBJ whole genome shotgun (WGS) entry which is preliminary data.</text>
</comment>
<dbReference type="Gene3D" id="3.30.70.330">
    <property type="match status" value="1"/>
</dbReference>
<reference evidence="7 8" key="1">
    <citation type="submission" date="2019-06" db="EMBL/GenBank/DDBJ databases">
        <title>New taxonomy in bacterial strain CC-CFT640, isolated from vineyard.</title>
        <authorList>
            <person name="Lin S.-Y."/>
            <person name="Tsai C.-F."/>
            <person name="Young C.-C."/>
        </authorList>
    </citation>
    <scope>NUCLEOTIDE SEQUENCE [LARGE SCALE GENOMIC DNA]</scope>
    <source>
        <strain evidence="7 8">CC-CFT640</strain>
    </source>
</reference>
<dbReference type="EMBL" id="VDUZ01000017">
    <property type="protein sequence ID" value="TXL74633.1"/>
    <property type="molecule type" value="Genomic_DNA"/>
</dbReference>
<dbReference type="InterPro" id="IPR013025">
    <property type="entry name" value="Ribosomal_uL23-like"/>
</dbReference>
<dbReference type="PANTHER" id="PTHR11620">
    <property type="entry name" value="60S RIBOSOMAL PROTEIN L23A"/>
    <property type="match status" value="1"/>
</dbReference>
<keyword evidence="3 6" id="KW-0694">RNA-binding</keyword>
<dbReference type="GO" id="GO:1990904">
    <property type="term" value="C:ribonucleoprotein complex"/>
    <property type="evidence" value="ECO:0007669"/>
    <property type="project" value="UniProtKB-KW"/>
</dbReference>
<dbReference type="NCBIfam" id="NF004360">
    <property type="entry name" value="PRK05738.1-5"/>
    <property type="match status" value="1"/>
</dbReference>
<evidence type="ECO:0000256" key="3">
    <source>
        <dbReference type="ARBA" id="ARBA00022884"/>
    </source>
</evidence>
<dbReference type="GO" id="GO:0019843">
    <property type="term" value="F:rRNA binding"/>
    <property type="evidence" value="ECO:0007669"/>
    <property type="project" value="UniProtKB-UniRule"/>
</dbReference>
<keyword evidence="4 6" id="KW-0689">Ribosomal protein</keyword>
<evidence type="ECO:0000256" key="1">
    <source>
        <dbReference type="ARBA" id="ARBA00006700"/>
    </source>
</evidence>
<dbReference type="NCBIfam" id="NF004363">
    <property type="entry name" value="PRK05738.2-4"/>
    <property type="match status" value="1"/>
</dbReference>
<dbReference type="GO" id="GO:0005840">
    <property type="term" value="C:ribosome"/>
    <property type="evidence" value="ECO:0007669"/>
    <property type="project" value="UniProtKB-KW"/>
</dbReference>
<dbReference type="GO" id="GO:0006412">
    <property type="term" value="P:translation"/>
    <property type="evidence" value="ECO:0007669"/>
    <property type="project" value="UniProtKB-UniRule"/>
</dbReference>
<dbReference type="FunFam" id="3.30.70.330:FF:000001">
    <property type="entry name" value="50S ribosomal protein L23"/>
    <property type="match status" value="1"/>
</dbReference>
<evidence type="ECO:0000313" key="8">
    <source>
        <dbReference type="Proteomes" id="UP000321638"/>
    </source>
</evidence>
<protein>
    <recommendedName>
        <fullName evidence="6">Large ribosomal subunit protein uL23</fullName>
    </recommendedName>
</protein>
<dbReference type="Pfam" id="PF00276">
    <property type="entry name" value="Ribosomal_L23"/>
    <property type="match status" value="1"/>
</dbReference>
<dbReference type="AlphaFoldDB" id="A0A5C8PL73"/>
<dbReference type="HAMAP" id="MF_01369_B">
    <property type="entry name" value="Ribosomal_uL23_B"/>
    <property type="match status" value="1"/>
</dbReference>
<dbReference type="InterPro" id="IPR012677">
    <property type="entry name" value="Nucleotide-bd_a/b_plait_sf"/>
</dbReference>
<evidence type="ECO:0000256" key="2">
    <source>
        <dbReference type="ARBA" id="ARBA00022730"/>
    </source>
</evidence>
<comment type="function">
    <text evidence="6">One of the early assembly proteins it binds 23S rRNA. One of the proteins that surrounds the polypeptide exit tunnel on the outside of the ribosome. Forms the main docking site for trigger factor binding to the ribosome.</text>
</comment>
<sequence>MSVAAKPTLSRARMYELVRRPVITEKSTHGSAHGQVTFEVPIDASKPEIKAAVEGLFNVKVKAVNTIVVGGKKKVFRGIRGQRGDWKKAVVSLVEGSKIDVTTGL</sequence>
<keyword evidence="5 6" id="KW-0687">Ribonucleoprotein</keyword>
<dbReference type="GO" id="GO:0003735">
    <property type="term" value="F:structural constituent of ribosome"/>
    <property type="evidence" value="ECO:0007669"/>
    <property type="project" value="InterPro"/>
</dbReference>
<name>A0A5C8PL73_9HYPH</name>
<keyword evidence="2 6" id="KW-0699">rRNA-binding</keyword>
<evidence type="ECO:0000256" key="5">
    <source>
        <dbReference type="ARBA" id="ARBA00023274"/>
    </source>
</evidence>
<comment type="subunit">
    <text evidence="6">Part of the 50S ribosomal subunit. Contacts protein L29, and trigger factor when it is bound to the ribosome.</text>
</comment>
<dbReference type="NCBIfam" id="NF004359">
    <property type="entry name" value="PRK05738.1-3"/>
    <property type="match status" value="1"/>
</dbReference>
<evidence type="ECO:0000256" key="6">
    <source>
        <dbReference type="HAMAP-Rule" id="MF_01369"/>
    </source>
</evidence>
<keyword evidence="8" id="KW-1185">Reference proteome</keyword>
<accession>A0A5C8PL73</accession>
<dbReference type="InterPro" id="IPR012678">
    <property type="entry name" value="Ribosomal_uL23/eL15/eS24_sf"/>
</dbReference>
<dbReference type="SUPFAM" id="SSF54189">
    <property type="entry name" value="Ribosomal proteins S24e, L23 and L15e"/>
    <property type="match status" value="1"/>
</dbReference>
<organism evidence="7 8">
    <name type="scientific">Vineibacter terrae</name>
    <dbReference type="NCBI Taxonomy" id="2586908"/>
    <lineage>
        <taxon>Bacteria</taxon>
        <taxon>Pseudomonadati</taxon>
        <taxon>Pseudomonadota</taxon>
        <taxon>Alphaproteobacteria</taxon>
        <taxon>Hyphomicrobiales</taxon>
        <taxon>Vineibacter</taxon>
    </lineage>
</organism>
<comment type="similarity">
    <text evidence="1 6">Belongs to the universal ribosomal protein uL23 family.</text>
</comment>
<evidence type="ECO:0000313" key="7">
    <source>
        <dbReference type="EMBL" id="TXL74633.1"/>
    </source>
</evidence>
<gene>
    <name evidence="6" type="primary">rplW</name>
    <name evidence="7" type="ORF">FHP25_16260</name>
</gene>